<accession>A0ABV2R4Z6</accession>
<keyword evidence="12" id="KW-0449">Lipoprotein</keyword>
<dbReference type="SUPFAM" id="SSF141523">
    <property type="entry name" value="L,D-transpeptidase catalytic domain-like"/>
    <property type="match status" value="1"/>
</dbReference>
<evidence type="ECO:0000313" key="12">
    <source>
        <dbReference type="EMBL" id="MET4636362.1"/>
    </source>
</evidence>
<dbReference type="Pfam" id="PF03734">
    <property type="entry name" value="YkuD"/>
    <property type="match status" value="1"/>
</dbReference>
<evidence type="ECO:0000256" key="7">
    <source>
        <dbReference type="ARBA" id="ARBA00022984"/>
    </source>
</evidence>
<feature type="signal peptide" evidence="10">
    <location>
        <begin position="1"/>
        <end position="26"/>
    </location>
</feature>
<keyword evidence="5" id="KW-0378">Hydrolase</keyword>
<evidence type="ECO:0000256" key="9">
    <source>
        <dbReference type="PROSITE-ProRule" id="PRU01373"/>
    </source>
</evidence>
<protein>
    <submittedName>
        <fullName evidence="12">Lipoprotein-anchoring transpeptidase ErfK/SrfK</fullName>
    </submittedName>
</protein>
<dbReference type="Gene3D" id="2.40.440.10">
    <property type="entry name" value="L,D-transpeptidase catalytic domain-like"/>
    <property type="match status" value="1"/>
</dbReference>
<feature type="chain" id="PRO_5046671537" evidence="10">
    <location>
        <begin position="27"/>
        <end position="221"/>
    </location>
</feature>
<dbReference type="InterPro" id="IPR050979">
    <property type="entry name" value="LD-transpeptidase"/>
</dbReference>
<evidence type="ECO:0000256" key="2">
    <source>
        <dbReference type="ARBA" id="ARBA00005992"/>
    </source>
</evidence>
<dbReference type="RefSeq" id="WP_354553925.1">
    <property type="nucleotide sequence ID" value="NZ_JBEPSM010000004.1"/>
</dbReference>
<evidence type="ECO:0000256" key="1">
    <source>
        <dbReference type="ARBA" id="ARBA00004752"/>
    </source>
</evidence>
<feature type="domain" description="L,D-TPase catalytic" evidence="11">
    <location>
        <begin position="84"/>
        <end position="221"/>
    </location>
</feature>
<evidence type="ECO:0000256" key="6">
    <source>
        <dbReference type="ARBA" id="ARBA00022960"/>
    </source>
</evidence>
<gene>
    <name evidence="12" type="ORF">ABIE08_004320</name>
</gene>
<comment type="caution">
    <text evidence="12">The sequence shown here is derived from an EMBL/GenBank/DDBJ whole genome shotgun (WGS) entry which is preliminary data.</text>
</comment>
<proteinExistence type="inferred from homology"/>
<keyword evidence="3" id="KW-0328">Glycosyltransferase</keyword>
<feature type="active site" description="Nucleophile" evidence="9">
    <location>
        <position position="197"/>
    </location>
</feature>
<dbReference type="EMBL" id="JBEPSM010000004">
    <property type="protein sequence ID" value="MET4636362.1"/>
    <property type="molecule type" value="Genomic_DNA"/>
</dbReference>
<keyword evidence="7 9" id="KW-0573">Peptidoglycan synthesis</keyword>
<dbReference type="PROSITE" id="PS52029">
    <property type="entry name" value="LD_TPASE"/>
    <property type="match status" value="1"/>
</dbReference>
<keyword evidence="6 9" id="KW-0133">Cell shape</keyword>
<comment type="similarity">
    <text evidence="2">Belongs to the YkuD family.</text>
</comment>
<sequence>MSLSLPPLLRRMTFAVLLPLALAACASTGRDFSAPLTPAVDPQVARHYAAIETEKFPVPAVPLDKLKQRNIRTQVDYSTDQPPGTIIVDPHDRYLYLVQEGGKAMRYGVGVGKAGLEFSGTANVQYKRQWPRWTPTQDMIARSPEINQQWAGGMEGGPENPLGARALYLFQGGKDTLYRIHGTNQPWSIGEAVSSGCIRMMNQDVIDLYGRVPDGSKVVVL</sequence>
<dbReference type="Proteomes" id="UP001549321">
    <property type="component" value="Unassembled WGS sequence"/>
</dbReference>
<keyword evidence="8 9" id="KW-0961">Cell wall biogenesis/degradation</keyword>
<evidence type="ECO:0000259" key="11">
    <source>
        <dbReference type="PROSITE" id="PS52029"/>
    </source>
</evidence>
<dbReference type="PANTHER" id="PTHR30582">
    <property type="entry name" value="L,D-TRANSPEPTIDASE"/>
    <property type="match status" value="1"/>
</dbReference>
<dbReference type="InterPro" id="IPR005490">
    <property type="entry name" value="LD_TPept_cat_dom"/>
</dbReference>
<evidence type="ECO:0000256" key="4">
    <source>
        <dbReference type="ARBA" id="ARBA00022679"/>
    </source>
</evidence>
<keyword evidence="4" id="KW-0808">Transferase</keyword>
<organism evidence="12 13">
    <name type="scientific">Kaistia defluvii</name>
    <dbReference type="NCBI Taxonomy" id="410841"/>
    <lineage>
        <taxon>Bacteria</taxon>
        <taxon>Pseudomonadati</taxon>
        <taxon>Pseudomonadota</taxon>
        <taxon>Alphaproteobacteria</taxon>
        <taxon>Hyphomicrobiales</taxon>
        <taxon>Kaistiaceae</taxon>
        <taxon>Kaistia</taxon>
    </lineage>
</organism>
<feature type="active site" description="Proton donor/acceptor" evidence="9">
    <location>
        <position position="181"/>
    </location>
</feature>
<dbReference type="InterPro" id="IPR038063">
    <property type="entry name" value="Transpep_catalytic_dom"/>
</dbReference>
<keyword evidence="13" id="KW-1185">Reference proteome</keyword>
<evidence type="ECO:0000256" key="8">
    <source>
        <dbReference type="ARBA" id="ARBA00023316"/>
    </source>
</evidence>
<evidence type="ECO:0000256" key="5">
    <source>
        <dbReference type="ARBA" id="ARBA00022801"/>
    </source>
</evidence>
<evidence type="ECO:0000313" key="13">
    <source>
        <dbReference type="Proteomes" id="UP001549321"/>
    </source>
</evidence>
<evidence type="ECO:0000256" key="3">
    <source>
        <dbReference type="ARBA" id="ARBA00022676"/>
    </source>
</evidence>
<keyword evidence="10" id="KW-0732">Signal</keyword>
<name>A0ABV2R4Z6_9HYPH</name>
<dbReference type="PANTHER" id="PTHR30582:SF24">
    <property type="entry name" value="L,D-TRANSPEPTIDASE ERFK_SRFK-RELATED"/>
    <property type="match status" value="1"/>
</dbReference>
<evidence type="ECO:0000256" key="10">
    <source>
        <dbReference type="SAM" id="SignalP"/>
    </source>
</evidence>
<dbReference type="CDD" id="cd16913">
    <property type="entry name" value="YkuD_like"/>
    <property type="match status" value="1"/>
</dbReference>
<comment type="pathway">
    <text evidence="1 9">Cell wall biogenesis; peptidoglycan biosynthesis.</text>
</comment>
<reference evidence="12 13" key="1">
    <citation type="submission" date="2024-06" db="EMBL/GenBank/DDBJ databases">
        <title>Sorghum-associated microbial communities from plants grown in Nebraska, USA.</title>
        <authorList>
            <person name="Schachtman D."/>
        </authorList>
    </citation>
    <scope>NUCLEOTIDE SEQUENCE [LARGE SCALE GENOMIC DNA]</scope>
    <source>
        <strain evidence="12 13">3207</strain>
    </source>
</reference>